<dbReference type="GO" id="GO:0008270">
    <property type="term" value="F:zinc ion binding"/>
    <property type="evidence" value="ECO:0007669"/>
    <property type="project" value="InterPro"/>
</dbReference>
<keyword evidence="2" id="KW-1185">Reference proteome</keyword>
<accession>A0A9B2MSI1</accession>
<evidence type="ECO:0000256" key="1">
    <source>
        <dbReference type="SAM" id="MobiDB-lite"/>
    </source>
</evidence>
<reference evidence="3" key="1">
    <citation type="submission" date="2025-08" db="UniProtKB">
        <authorList>
            <consortium name="RefSeq"/>
        </authorList>
    </citation>
    <scope>IDENTIFICATION</scope>
</reference>
<dbReference type="GO" id="GO:0003676">
    <property type="term" value="F:nucleic acid binding"/>
    <property type="evidence" value="ECO:0007669"/>
    <property type="project" value="InterPro"/>
</dbReference>
<proteinExistence type="predicted"/>
<dbReference type="OrthoDB" id="7617322at2759"/>
<dbReference type="PANTHER" id="PTHR47331">
    <property type="entry name" value="PHD-TYPE DOMAIN-CONTAINING PROTEIN"/>
    <property type="match status" value="1"/>
</dbReference>
<dbReference type="SUPFAM" id="SSF57756">
    <property type="entry name" value="Retrovirus zinc finger-like domains"/>
    <property type="match status" value="1"/>
</dbReference>
<evidence type="ECO:0000313" key="2">
    <source>
        <dbReference type="Proteomes" id="UP000835206"/>
    </source>
</evidence>
<feature type="compositionally biased region" description="Low complexity" evidence="1">
    <location>
        <begin position="367"/>
        <end position="390"/>
    </location>
</feature>
<organism evidence="2 3">
    <name type="scientific">Bombus terrestris</name>
    <name type="common">Buff-tailed bumblebee</name>
    <name type="synonym">Apis terrestris</name>
    <dbReference type="NCBI Taxonomy" id="30195"/>
    <lineage>
        <taxon>Eukaryota</taxon>
        <taxon>Metazoa</taxon>
        <taxon>Ecdysozoa</taxon>
        <taxon>Arthropoda</taxon>
        <taxon>Hexapoda</taxon>
        <taxon>Insecta</taxon>
        <taxon>Pterygota</taxon>
        <taxon>Neoptera</taxon>
        <taxon>Endopterygota</taxon>
        <taxon>Hymenoptera</taxon>
        <taxon>Apocrita</taxon>
        <taxon>Aculeata</taxon>
        <taxon>Apoidea</taxon>
        <taxon>Anthophila</taxon>
        <taxon>Apidae</taxon>
        <taxon>Bombus</taxon>
        <taxon>Bombus</taxon>
    </lineage>
</organism>
<dbReference type="InterPro" id="IPR036875">
    <property type="entry name" value="Znf_CCHC_sf"/>
</dbReference>
<protein>
    <submittedName>
        <fullName evidence="3">Uncharacterized protein LOC105666506</fullName>
    </submittedName>
</protein>
<evidence type="ECO:0000313" key="3">
    <source>
        <dbReference type="RefSeq" id="XP_012171986.2"/>
    </source>
</evidence>
<dbReference type="Proteomes" id="UP000835206">
    <property type="component" value="Chromosome 14"/>
</dbReference>
<dbReference type="InterPro" id="IPR005312">
    <property type="entry name" value="DUF1759"/>
</dbReference>
<gene>
    <name evidence="3" type="primary">LOC105666506</name>
</gene>
<dbReference type="KEGG" id="bter:105666506"/>
<name>A0A9B2MSI1_BOMTE</name>
<feature type="region of interest" description="Disordered" evidence="1">
    <location>
        <begin position="359"/>
        <end position="404"/>
    </location>
</feature>
<dbReference type="AlphaFoldDB" id="A0A9B2MSI1"/>
<dbReference type="RefSeq" id="XP_012171986.2">
    <property type="nucleotide sequence ID" value="XM_012316596.2"/>
</dbReference>
<sequence length="444" mass="50062">MPTPAKINSIRKRRDKLFEGTLTTDGWKRFLSLQSKLDDIEEDDIVQERVASEQYRSLDTRIQVLREGNRSSIPSTSKGIDFLEAKMHLPEMRLPAFDGKFENWNAFYNTFNSAIDKNACLTTLQKFHYLRASLVGAAANCVNSLVFHEENYPKALSLLKQRCDCPRRIVSCHSLAIINYPKLTQCSPMALRDLANVVRQNLDALTSLGQSIEANSILLDLISTKLPDHIRQQWELTLTNKKVPQYTDLLDYLENLALTGISPSEVKQIKLPDQPKRVRQRKIRGQIFTASQVKNSCHSCKGQHSIWHCDAFRAKSVSERLKEVKSALLCLNCLSAGHTTRDCHAGSCRVCGGRHHTMLHQDRQKARSTSSNSNRSSSSSSRRSSTSPSRLGRPLGSINQGHHGQARLQVHPVRDGHTTDARNAEPQQGPIKPYLQIPRYCAMN</sequence>
<dbReference type="Pfam" id="PF03564">
    <property type="entry name" value="DUF1759"/>
    <property type="match status" value="1"/>
</dbReference>
<dbReference type="GeneID" id="105666506"/>